<evidence type="ECO:0000256" key="4">
    <source>
        <dbReference type="ARBA" id="ARBA00022692"/>
    </source>
</evidence>
<evidence type="ECO:0000313" key="14">
    <source>
        <dbReference type="EMBL" id="JAT15957.1"/>
    </source>
</evidence>
<dbReference type="Pfam" id="PF00211">
    <property type="entry name" value="Guanylate_cyc"/>
    <property type="match status" value="1"/>
</dbReference>
<dbReference type="GO" id="GO:0009190">
    <property type="term" value="P:cyclic nucleotide biosynthetic process"/>
    <property type="evidence" value="ECO:0007669"/>
    <property type="project" value="InterPro"/>
</dbReference>
<comment type="subcellular location">
    <subcellularLocation>
        <location evidence="2">Membrane</location>
        <topology evidence="2">Multi-pass membrane protein</topology>
    </subcellularLocation>
</comment>
<dbReference type="GO" id="GO:0035556">
    <property type="term" value="P:intracellular signal transduction"/>
    <property type="evidence" value="ECO:0007669"/>
    <property type="project" value="InterPro"/>
</dbReference>
<reference evidence="14" key="1">
    <citation type="submission" date="2015-11" db="EMBL/GenBank/DDBJ databases">
        <title>De novo transcriptome assembly of four potential Pierce s Disease insect vectors from Arizona vineyards.</title>
        <authorList>
            <person name="Tassone E.E."/>
        </authorList>
    </citation>
    <scope>NUCLEOTIDE SEQUENCE</scope>
</reference>
<dbReference type="GO" id="GO:0004016">
    <property type="term" value="F:adenylate cyclase activity"/>
    <property type="evidence" value="ECO:0007669"/>
    <property type="project" value="UniProtKB-EC"/>
</dbReference>
<protein>
    <recommendedName>
        <fullName evidence="3">adenylate cyclase</fullName>
        <ecNumber evidence="3">4.6.1.1</ecNumber>
    </recommendedName>
</protein>
<dbReference type="InterPro" id="IPR029787">
    <property type="entry name" value="Nucleotide_cyclase"/>
</dbReference>
<keyword evidence="7" id="KW-0067">ATP-binding</keyword>
<dbReference type="SMART" id="SM00044">
    <property type="entry name" value="CYCc"/>
    <property type="match status" value="1"/>
</dbReference>
<dbReference type="InterPro" id="IPR032628">
    <property type="entry name" value="AC_N"/>
</dbReference>
<dbReference type="CDD" id="cd07302">
    <property type="entry name" value="CHD"/>
    <property type="match status" value="1"/>
</dbReference>
<keyword evidence="11" id="KW-0456">Lyase</keyword>
<feature type="transmembrane region" description="Helical" evidence="12">
    <location>
        <begin position="55"/>
        <end position="74"/>
    </location>
</feature>
<keyword evidence="5" id="KW-0479">Metal-binding</keyword>
<dbReference type="PANTHER" id="PTHR45627">
    <property type="entry name" value="ADENYLATE CYCLASE TYPE 1"/>
    <property type="match status" value="1"/>
</dbReference>
<evidence type="ECO:0000256" key="11">
    <source>
        <dbReference type="ARBA" id="ARBA00023239"/>
    </source>
</evidence>
<evidence type="ECO:0000256" key="12">
    <source>
        <dbReference type="SAM" id="Phobius"/>
    </source>
</evidence>
<dbReference type="GO" id="GO:0007189">
    <property type="term" value="P:adenylate cyclase-activating G protein-coupled receptor signaling pathway"/>
    <property type="evidence" value="ECO:0007669"/>
    <property type="project" value="TreeGrafter"/>
</dbReference>
<comment type="catalytic activity">
    <reaction evidence="1">
        <text>ATP = 3',5'-cyclic AMP + diphosphate</text>
        <dbReference type="Rhea" id="RHEA:15389"/>
        <dbReference type="ChEBI" id="CHEBI:30616"/>
        <dbReference type="ChEBI" id="CHEBI:33019"/>
        <dbReference type="ChEBI" id="CHEBI:58165"/>
        <dbReference type="EC" id="4.6.1.1"/>
    </reaction>
</comment>
<feature type="domain" description="Guanylate cyclase" evidence="13">
    <location>
        <begin position="182"/>
        <end position="281"/>
    </location>
</feature>
<dbReference type="EC" id="4.6.1.1" evidence="3"/>
<dbReference type="GO" id="GO:0005524">
    <property type="term" value="F:ATP binding"/>
    <property type="evidence" value="ECO:0007669"/>
    <property type="project" value="UniProtKB-KW"/>
</dbReference>
<evidence type="ECO:0000259" key="13">
    <source>
        <dbReference type="PROSITE" id="PS50125"/>
    </source>
</evidence>
<feature type="non-terminal residue" evidence="14">
    <location>
        <position position="281"/>
    </location>
</feature>
<dbReference type="PANTHER" id="PTHR45627:SF16">
    <property type="entry name" value="ADENYLATE CYCLASE"/>
    <property type="match status" value="1"/>
</dbReference>
<dbReference type="GO" id="GO:0046872">
    <property type="term" value="F:metal ion binding"/>
    <property type="evidence" value="ECO:0007669"/>
    <property type="project" value="UniProtKB-KW"/>
</dbReference>
<dbReference type="PROSITE" id="PS50125">
    <property type="entry name" value="GUANYLATE_CYCLASE_2"/>
    <property type="match status" value="1"/>
</dbReference>
<keyword evidence="4 12" id="KW-0812">Transmembrane</keyword>
<evidence type="ECO:0000256" key="9">
    <source>
        <dbReference type="ARBA" id="ARBA00022989"/>
    </source>
</evidence>
<dbReference type="EMBL" id="GEBQ01024020">
    <property type="protein sequence ID" value="JAT15957.1"/>
    <property type="molecule type" value="Transcribed_RNA"/>
</dbReference>
<name>A0A1B6KWY9_9HEMI</name>
<dbReference type="SUPFAM" id="SSF55073">
    <property type="entry name" value="Nucleotide cyclase"/>
    <property type="match status" value="1"/>
</dbReference>
<evidence type="ECO:0000256" key="5">
    <source>
        <dbReference type="ARBA" id="ARBA00022723"/>
    </source>
</evidence>
<keyword evidence="8" id="KW-0460">Magnesium</keyword>
<proteinExistence type="predicted"/>
<dbReference type="InterPro" id="IPR001054">
    <property type="entry name" value="A/G_cyclase"/>
</dbReference>
<dbReference type="GO" id="GO:0005886">
    <property type="term" value="C:plasma membrane"/>
    <property type="evidence" value="ECO:0007669"/>
    <property type="project" value="TreeGrafter"/>
</dbReference>
<dbReference type="AlphaFoldDB" id="A0A1B6KWY9"/>
<evidence type="ECO:0000256" key="8">
    <source>
        <dbReference type="ARBA" id="ARBA00022842"/>
    </source>
</evidence>
<dbReference type="Pfam" id="PF16214">
    <property type="entry name" value="AC_N"/>
    <property type="match status" value="1"/>
</dbReference>
<organism evidence="14">
    <name type="scientific">Graphocephala atropunctata</name>
    <dbReference type="NCBI Taxonomy" id="36148"/>
    <lineage>
        <taxon>Eukaryota</taxon>
        <taxon>Metazoa</taxon>
        <taxon>Ecdysozoa</taxon>
        <taxon>Arthropoda</taxon>
        <taxon>Hexapoda</taxon>
        <taxon>Insecta</taxon>
        <taxon>Pterygota</taxon>
        <taxon>Neoptera</taxon>
        <taxon>Paraneoptera</taxon>
        <taxon>Hemiptera</taxon>
        <taxon>Auchenorrhyncha</taxon>
        <taxon>Membracoidea</taxon>
        <taxon>Cicadellidae</taxon>
        <taxon>Cicadellinae</taxon>
        <taxon>Cicadellini</taxon>
        <taxon>Graphocephala</taxon>
    </lineage>
</organism>
<feature type="transmembrane region" description="Helical" evidence="12">
    <location>
        <begin position="94"/>
        <end position="111"/>
    </location>
</feature>
<evidence type="ECO:0000256" key="6">
    <source>
        <dbReference type="ARBA" id="ARBA00022741"/>
    </source>
</evidence>
<keyword evidence="6" id="KW-0547">Nucleotide-binding</keyword>
<feature type="non-terminal residue" evidence="14">
    <location>
        <position position="1"/>
    </location>
</feature>
<evidence type="ECO:0000256" key="7">
    <source>
        <dbReference type="ARBA" id="ARBA00022840"/>
    </source>
</evidence>
<evidence type="ECO:0000256" key="10">
    <source>
        <dbReference type="ARBA" id="ARBA00023136"/>
    </source>
</evidence>
<evidence type="ECO:0000256" key="2">
    <source>
        <dbReference type="ARBA" id="ARBA00004141"/>
    </source>
</evidence>
<keyword evidence="9 12" id="KW-1133">Transmembrane helix</keyword>
<evidence type="ECO:0000256" key="1">
    <source>
        <dbReference type="ARBA" id="ARBA00001593"/>
    </source>
</evidence>
<feature type="transmembrane region" description="Helical" evidence="12">
    <location>
        <begin position="9"/>
        <end position="27"/>
    </location>
</feature>
<gene>
    <name evidence="14" type="ORF">g.4363</name>
</gene>
<dbReference type="Gene3D" id="3.30.70.1230">
    <property type="entry name" value="Nucleotide cyclase"/>
    <property type="match status" value="1"/>
</dbReference>
<keyword evidence="10 12" id="KW-0472">Membrane</keyword>
<evidence type="ECO:0000256" key="3">
    <source>
        <dbReference type="ARBA" id="ARBA00012201"/>
    </source>
</evidence>
<sequence>RRDMQGKTMTLISYLLILTFMLQEMVLSVSTEHIWITVCFVYIIYSLLPIRLFEALVCSVLISLIHYPVLYLHLTVTTNSELPKDDYVKEVTDLLLIICTNCVGVLTHFPSDMAKRKAFNETCQLIRTRIAIQQETIRQKKLVMSVMPKHLAEEMAADIAADSGSLNEVQSRIYIKTYDPVSVLFADICGFTEMADRDPAQRVVELLNELYCRFDKLAANNLCLRIKLLGDCYQAVSGLPQRIVNHADYCVNLGLNIIEAMDKVRKKFDVDVQIRVGAHSG</sequence>
<accession>A0A1B6KWY9</accession>
<feature type="transmembrane region" description="Helical" evidence="12">
    <location>
        <begin position="33"/>
        <end position="48"/>
    </location>
</feature>